<evidence type="ECO:0008006" key="3">
    <source>
        <dbReference type="Google" id="ProtNLM"/>
    </source>
</evidence>
<evidence type="ECO:0000313" key="2">
    <source>
        <dbReference type="Proteomes" id="UP001558534"/>
    </source>
</evidence>
<protein>
    <recommendedName>
        <fullName evidence="3">Phage protein</fullName>
    </recommendedName>
</protein>
<evidence type="ECO:0000313" key="1">
    <source>
        <dbReference type="EMBL" id="MEX3744041.1"/>
    </source>
</evidence>
<organism evidence="1 2">
    <name type="scientific">Lysinibacillus xylanilyticus</name>
    <dbReference type="NCBI Taxonomy" id="582475"/>
    <lineage>
        <taxon>Bacteria</taxon>
        <taxon>Bacillati</taxon>
        <taxon>Bacillota</taxon>
        <taxon>Bacilli</taxon>
        <taxon>Bacillales</taxon>
        <taxon>Bacillaceae</taxon>
        <taxon>Lysinibacillus</taxon>
    </lineage>
</organism>
<keyword evidence="2" id="KW-1185">Reference proteome</keyword>
<gene>
    <name evidence="1" type="ORF">AB1300_02710</name>
</gene>
<dbReference type="Proteomes" id="UP001558534">
    <property type="component" value="Unassembled WGS sequence"/>
</dbReference>
<comment type="caution">
    <text evidence="1">The sequence shown here is derived from an EMBL/GenBank/DDBJ whole genome shotgun (WGS) entry which is preliminary data.</text>
</comment>
<sequence>MNKDKALNVVYDYTIGDNSILVGLRAGEGLNQESYKLLIEAMTKLIEEYKDQPEVPKKLALCFVDISNYFYFHEGKYTKEEEEIFEDAVHQISRLAEMLFE</sequence>
<accession>A0ABV3VT18</accession>
<reference evidence="1 2" key="1">
    <citation type="submission" date="2024-07" db="EMBL/GenBank/DDBJ databases">
        <title>Characterization of a bacterium isolated from hydrolysated instant sea cucumber by whole-genome sequencing and metabolomics.</title>
        <authorList>
            <person name="Luo X."/>
            <person name="Zhang Z."/>
            <person name="Zheng Z."/>
            <person name="Zhang W."/>
            <person name="Ming T."/>
            <person name="Jiao L."/>
            <person name="Su X."/>
            <person name="Kong F."/>
            <person name="Xu J."/>
        </authorList>
    </citation>
    <scope>NUCLEOTIDE SEQUENCE [LARGE SCALE GENOMIC DNA]</scope>
    <source>
        <strain evidence="1 2">XL-2024</strain>
    </source>
</reference>
<proteinExistence type="predicted"/>
<name>A0ABV3VT18_9BACI</name>
<dbReference type="EMBL" id="JBFRHK010000001">
    <property type="protein sequence ID" value="MEX3744041.1"/>
    <property type="molecule type" value="Genomic_DNA"/>
</dbReference>
<dbReference type="RefSeq" id="WP_368635056.1">
    <property type="nucleotide sequence ID" value="NZ_JBFRHK010000001.1"/>
</dbReference>